<dbReference type="InterPro" id="IPR000515">
    <property type="entry name" value="MetI-like"/>
</dbReference>
<evidence type="ECO:0000256" key="4">
    <source>
        <dbReference type="ARBA" id="ARBA00022692"/>
    </source>
</evidence>
<dbReference type="PANTHER" id="PTHR43163:SF6">
    <property type="entry name" value="DIPEPTIDE TRANSPORT SYSTEM PERMEASE PROTEIN DPPB-RELATED"/>
    <property type="match status" value="1"/>
</dbReference>
<evidence type="ECO:0000256" key="3">
    <source>
        <dbReference type="ARBA" id="ARBA00022475"/>
    </source>
</evidence>
<keyword evidence="4 7" id="KW-0812">Transmembrane</keyword>
<organism evidence="9 10">
    <name type="scientific">Brooklawnia cerclae</name>
    <dbReference type="NCBI Taxonomy" id="349934"/>
    <lineage>
        <taxon>Bacteria</taxon>
        <taxon>Bacillati</taxon>
        <taxon>Actinomycetota</taxon>
        <taxon>Actinomycetes</taxon>
        <taxon>Propionibacteriales</taxon>
        <taxon>Propionibacteriaceae</taxon>
        <taxon>Brooklawnia</taxon>
    </lineage>
</organism>
<gene>
    <name evidence="9" type="ORF">FB473_003528</name>
</gene>
<dbReference type="Pfam" id="PF00528">
    <property type="entry name" value="BPD_transp_1"/>
    <property type="match status" value="1"/>
</dbReference>
<evidence type="ECO:0000259" key="8">
    <source>
        <dbReference type="PROSITE" id="PS50928"/>
    </source>
</evidence>
<feature type="transmembrane region" description="Helical" evidence="7">
    <location>
        <begin position="99"/>
        <end position="119"/>
    </location>
</feature>
<comment type="similarity">
    <text evidence="7">Belongs to the binding-protein-dependent transport system permease family.</text>
</comment>
<dbReference type="CDD" id="cd06261">
    <property type="entry name" value="TM_PBP2"/>
    <property type="match status" value="1"/>
</dbReference>
<keyword evidence="2 7" id="KW-0813">Transport</keyword>
<dbReference type="EMBL" id="JAAMOZ010000006">
    <property type="protein sequence ID" value="NIH58826.1"/>
    <property type="molecule type" value="Genomic_DNA"/>
</dbReference>
<evidence type="ECO:0000256" key="7">
    <source>
        <dbReference type="RuleBase" id="RU363032"/>
    </source>
</evidence>
<evidence type="ECO:0000256" key="6">
    <source>
        <dbReference type="ARBA" id="ARBA00023136"/>
    </source>
</evidence>
<dbReference type="RefSeq" id="WP_167172070.1">
    <property type="nucleotide sequence ID" value="NZ_JAAMOZ010000006.1"/>
</dbReference>
<keyword evidence="6 7" id="KW-0472">Membrane</keyword>
<comment type="caution">
    <text evidence="9">The sequence shown here is derived from an EMBL/GenBank/DDBJ whole genome shotgun (WGS) entry which is preliminary data.</text>
</comment>
<comment type="subcellular location">
    <subcellularLocation>
        <location evidence="1 7">Cell membrane</location>
        <topology evidence="1 7">Multi-pass membrane protein</topology>
    </subcellularLocation>
</comment>
<feature type="domain" description="ABC transmembrane type-1" evidence="8">
    <location>
        <begin position="95"/>
        <end position="298"/>
    </location>
</feature>
<name>A0ABX0SPU2_9ACTN</name>
<dbReference type="PROSITE" id="PS50928">
    <property type="entry name" value="ABC_TM1"/>
    <property type="match status" value="1"/>
</dbReference>
<dbReference type="Pfam" id="PF19300">
    <property type="entry name" value="BPD_transp_1_N"/>
    <property type="match status" value="1"/>
</dbReference>
<dbReference type="Gene3D" id="1.10.3720.10">
    <property type="entry name" value="MetI-like"/>
    <property type="match status" value="1"/>
</dbReference>
<protein>
    <submittedName>
        <fullName evidence="9">Peptide/nickel transport system permease protein</fullName>
    </submittedName>
</protein>
<evidence type="ECO:0000256" key="2">
    <source>
        <dbReference type="ARBA" id="ARBA00022448"/>
    </source>
</evidence>
<feature type="transmembrane region" description="Helical" evidence="7">
    <location>
        <begin position="9"/>
        <end position="30"/>
    </location>
</feature>
<evidence type="ECO:0000256" key="1">
    <source>
        <dbReference type="ARBA" id="ARBA00004651"/>
    </source>
</evidence>
<dbReference type="Proteomes" id="UP000749311">
    <property type="component" value="Unassembled WGS sequence"/>
</dbReference>
<evidence type="ECO:0000313" key="10">
    <source>
        <dbReference type="Proteomes" id="UP000749311"/>
    </source>
</evidence>
<evidence type="ECO:0000256" key="5">
    <source>
        <dbReference type="ARBA" id="ARBA00022989"/>
    </source>
</evidence>
<dbReference type="InterPro" id="IPR035906">
    <property type="entry name" value="MetI-like_sf"/>
</dbReference>
<feature type="transmembrane region" description="Helical" evidence="7">
    <location>
        <begin position="131"/>
        <end position="158"/>
    </location>
</feature>
<keyword evidence="10" id="KW-1185">Reference proteome</keyword>
<keyword evidence="3" id="KW-1003">Cell membrane</keyword>
<dbReference type="SUPFAM" id="SSF161098">
    <property type="entry name" value="MetI-like"/>
    <property type="match status" value="1"/>
</dbReference>
<keyword evidence="5 7" id="KW-1133">Transmembrane helix</keyword>
<dbReference type="PANTHER" id="PTHR43163">
    <property type="entry name" value="DIPEPTIDE TRANSPORT SYSTEM PERMEASE PROTEIN DPPB-RELATED"/>
    <property type="match status" value="1"/>
</dbReference>
<feature type="transmembrane region" description="Helical" evidence="7">
    <location>
        <begin position="182"/>
        <end position="202"/>
    </location>
</feature>
<proteinExistence type="inferred from homology"/>
<accession>A0ABX0SPU2</accession>
<sequence>MIRFVMKRLGFGVLVLLALSVFVFALFYVAPGDPARMIAGDKATEETLELIRRNLGLDLPIWQQYLKFLGNALQGNLGFSYRNQLPVAQLIAARLPATISLIIGGVVMWLAMGVPIGVFSARRPGSIGDRLGQMVTLVGLSFPTFVLGMVLLYTLYFLPRKNGFTLFPPGGYVPFSDDPVQWAWHLVLPWFTLALVTAAVYARLTRGQLLDVLGEDYIRTARAKGLTERQVIYKHAMRSTLTPLTTQLGNDIAVLLGGAIVIEQVFGLQGIGQLAVQSVASNDRPIIIGVVLLGGVSS</sequence>
<evidence type="ECO:0000313" key="9">
    <source>
        <dbReference type="EMBL" id="NIH58826.1"/>
    </source>
</evidence>
<dbReference type="InterPro" id="IPR045621">
    <property type="entry name" value="BPD_transp_1_N"/>
</dbReference>
<feature type="non-terminal residue" evidence="9">
    <location>
        <position position="298"/>
    </location>
</feature>
<reference evidence="9 10" key="1">
    <citation type="submission" date="2020-02" db="EMBL/GenBank/DDBJ databases">
        <title>Sequencing the genomes of 1000 actinobacteria strains.</title>
        <authorList>
            <person name="Klenk H.-P."/>
        </authorList>
    </citation>
    <scope>NUCLEOTIDE SEQUENCE [LARGE SCALE GENOMIC DNA]</scope>
    <source>
        <strain evidence="9 10">DSM 19609</strain>
    </source>
</reference>